<dbReference type="Proteomes" id="UP000676409">
    <property type="component" value="Chromosome"/>
</dbReference>
<feature type="chain" id="PRO_5037261619" evidence="1">
    <location>
        <begin position="22"/>
        <end position="100"/>
    </location>
</feature>
<dbReference type="KEGG" id="caul:KCG34_17535"/>
<dbReference type="AlphaFoldDB" id="A0A975FXX8"/>
<protein>
    <submittedName>
        <fullName evidence="2">Uncharacterized protein</fullName>
    </submittedName>
</protein>
<keyword evidence="1" id="KW-0732">Signal</keyword>
<evidence type="ECO:0000256" key="1">
    <source>
        <dbReference type="SAM" id="SignalP"/>
    </source>
</evidence>
<organism evidence="2 3">
    <name type="scientific">Phenylobacterium montanum</name>
    <dbReference type="NCBI Taxonomy" id="2823693"/>
    <lineage>
        <taxon>Bacteria</taxon>
        <taxon>Pseudomonadati</taxon>
        <taxon>Pseudomonadota</taxon>
        <taxon>Alphaproteobacteria</taxon>
        <taxon>Caulobacterales</taxon>
        <taxon>Caulobacteraceae</taxon>
        <taxon>Phenylobacterium</taxon>
    </lineage>
</organism>
<name>A0A975FXX8_9CAUL</name>
<dbReference type="InterPro" id="IPR058067">
    <property type="entry name" value="CC_3452-like"/>
</dbReference>
<gene>
    <name evidence="2" type="ORF">KCG34_17535</name>
</gene>
<keyword evidence="3" id="KW-1185">Reference proteome</keyword>
<reference evidence="2" key="1">
    <citation type="submission" date="2021-04" db="EMBL/GenBank/DDBJ databases">
        <title>The complete genome sequence of Caulobacter sp. S6.</title>
        <authorList>
            <person name="Tang Y."/>
            <person name="Ouyang W."/>
            <person name="Liu Q."/>
            <person name="Huang B."/>
            <person name="Guo Z."/>
            <person name="Lei P."/>
        </authorList>
    </citation>
    <scope>NUCLEOTIDE SEQUENCE</scope>
    <source>
        <strain evidence="2">S6</strain>
    </source>
</reference>
<dbReference type="EMBL" id="CP073078">
    <property type="protein sequence ID" value="QUD86862.1"/>
    <property type="molecule type" value="Genomic_DNA"/>
</dbReference>
<evidence type="ECO:0000313" key="3">
    <source>
        <dbReference type="Proteomes" id="UP000676409"/>
    </source>
</evidence>
<dbReference type="RefSeq" id="WP_211936914.1">
    <property type="nucleotide sequence ID" value="NZ_CP073078.1"/>
</dbReference>
<dbReference type="InterPro" id="IPR058513">
    <property type="entry name" value="DUF8200"/>
</dbReference>
<feature type="signal peptide" evidence="1">
    <location>
        <begin position="1"/>
        <end position="21"/>
    </location>
</feature>
<evidence type="ECO:0000313" key="2">
    <source>
        <dbReference type="EMBL" id="QUD86862.1"/>
    </source>
</evidence>
<sequence length="100" mass="10082">MIVRTLALVAAFSALAGSALADGRAEATLQKPVASPVKAIIGDASWSCLGTVCAAFPATEAVQSISVCKQLVKAAGPVASYSFDGKAFPPDLLARCNGTK</sequence>
<proteinExistence type="predicted"/>
<dbReference type="Pfam" id="PF26624">
    <property type="entry name" value="DUF8200"/>
    <property type="match status" value="1"/>
</dbReference>
<dbReference type="NCBIfam" id="NF047636">
    <property type="entry name" value="CC_3452_fam"/>
    <property type="match status" value="1"/>
</dbReference>
<accession>A0A975FXX8</accession>